<evidence type="ECO:0000256" key="1">
    <source>
        <dbReference type="SAM" id="MobiDB-lite"/>
    </source>
</evidence>
<dbReference type="EMBL" id="CADCUW010000628">
    <property type="protein sequence ID" value="CAA9453267.1"/>
    <property type="molecule type" value="Genomic_DNA"/>
</dbReference>
<dbReference type="EC" id="1.8.1.9" evidence="2"/>
<name>A0A6J4QX50_9ACTN</name>
<protein>
    <submittedName>
        <fullName evidence="2">Thioredoxin reductase</fullName>
        <ecNumber evidence="2">1.8.1.9</ecNumber>
    </submittedName>
</protein>
<dbReference type="AlphaFoldDB" id="A0A6J4QX50"/>
<feature type="compositionally biased region" description="Basic residues" evidence="1">
    <location>
        <begin position="44"/>
        <end position="71"/>
    </location>
</feature>
<sequence>VEREAEPRPGRRRRGLAPGHRAGPRLRRRGRRHLARPAGLARDSRRRIRHGPRSGGGRRGHGRSRRPHRLPAARPCPCLPPGRLRPGLRPVPALADRVSPHPRPARGGERRDARWPPADRRPCLGRPRVVGRTRRDAGPARPESRRMAHREARSPRARDYPPERAVGHPHRQRRRRQTPRAV</sequence>
<keyword evidence="2" id="KW-0560">Oxidoreductase</keyword>
<organism evidence="2">
    <name type="scientific">uncultured Rubrobacteraceae bacterium</name>
    <dbReference type="NCBI Taxonomy" id="349277"/>
    <lineage>
        <taxon>Bacteria</taxon>
        <taxon>Bacillati</taxon>
        <taxon>Actinomycetota</taxon>
        <taxon>Rubrobacteria</taxon>
        <taxon>Rubrobacterales</taxon>
        <taxon>Rubrobacteraceae</taxon>
        <taxon>environmental samples</taxon>
    </lineage>
</organism>
<accession>A0A6J4QX50</accession>
<feature type="non-terminal residue" evidence="2">
    <location>
        <position position="1"/>
    </location>
</feature>
<feature type="region of interest" description="Disordered" evidence="1">
    <location>
        <begin position="1"/>
        <end position="182"/>
    </location>
</feature>
<feature type="compositionally biased region" description="Basic and acidic residues" evidence="1">
    <location>
        <begin position="106"/>
        <end position="122"/>
    </location>
</feature>
<feature type="compositionally biased region" description="Low complexity" evidence="1">
    <location>
        <begin position="72"/>
        <end position="95"/>
    </location>
</feature>
<reference evidence="2" key="1">
    <citation type="submission" date="2020-02" db="EMBL/GenBank/DDBJ databases">
        <authorList>
            <person name="Meier V. D."/>
        </authorList>
    </citation>
    <scope>NUCLEOTIDE SEQUENCE</scope>
    <source>
        <strain evidence="2">AVDCRST_MAG01</strain>
    </source>
</reference>
<dbReference type="GO" id="GO:0004791">
    <property type="term" value="F:thioredoxin-disulfide reductase (NADPH) activity"/>
    <property type="evidence" value="ECO:0007669"/>
    <property type="project" value="UniProtKB-EC"/>
</dbReference>
<feature type="compositionally biased region" description="Basic residues" evidence="1">
    <location>
        <begin position="22"/>
        <end position="35"/>
    </location>
</feature>
<feature type="compositionally biased region" description="Basic and acidic residues" evidence="1">
    <location>
        <begin position="133"/>
        <end position="166"/>
    </location>
</feature>
<proteinExistence type="predicted"/>
<gene>
    <name evidence="2" type="ORF">AVDCRST_MAG01-01-4841</name>
</gene>
<feature type="compositionally biased region" description="Basic residues" evidence="1">
    <location>
        <begin position="167"/>
        <end position="182"/>
    </location>
</feature>
<evidence type="ECO:0000313" key="2">
    <source>
        <dbReference type="EMBL" id="CAA9453267.1"/>
    </source>
</evidence>
<feature type="non-terminal residue" evidence="2">
    <location>
        <position position="182"/>
    </location>
</feature>